<dbReference type="RefSeq" id="WP_069109002.1">
    <property type="nucleotide sequence ID" value="NZ_FNUC01000004.1"/>
</dbReference>
<reference evidence="2" key="1">
    <citation type="submission" date="2016-10" db="EMBL/GenBank/DDBJ databases">
        <authorList>
            <person name="Varghese N."/>
            <person name="Submissions S."/>
        </authorList>
    </citation>
    <scope>NUCLEOTIDE SEQUENCE [LARGE SCALE GENOMIC DNA]</scope>
    <source>
        <strain evidence="2">DSM 45237</strain>
    </source>
</reference>
<dbReference type="OrthoDB" id="4218022at2"/>
<gene>
    <name evidence="1" type="ORF">SAMN04488561_5206</name>
</gene>
<evidence type="ECO:0000313" key="2">
    <source>
        <dbReference type="Proteomes" id="UP000181980"/>
    </source>
</evidence>
<dbReference type="Proteomes" id="UP000181980">
    <property type="component" value="Unassembled WGS sequence"/>
</dbReference>
<dbReference type="AlphaFoldDB" id="A0A1H5PSC6"/>
<name>A0A1H5PSC6_9ACTN</name>
<sequence length="97" mass="10693">MPEDYLLTIKVLEQSCFGSAGCNVTYRIEVTSLYLEEVDPNATYELTYEVQGGEDTRINTLQITGATYSVDEQEMVSTPSEATELVAVVTAVSRRGM</sequence>
<accession>A0A1H5PSC6</accession>
<organism evidence="1 2">
    <name type="scientific">Jiangella alba</name>
    <dbReference type="NCBI Taxonomy" id="561176"/>
    <lineage>
        <taxon>Bacteria</taxon>
        <taxon>Bacillati</taxon>
        <taxon>Actinomycetota</taxon>
        <taxon>Actinomycetes</taxon>
        <taxon>Jiangellales</taxon>
        <taxon>Jiangellaceae</taxon>
        <taxon>Jiangella</taxon>
    </lineage>
</organism>
<protein>
    <submittedName>
        <fullName evidence="1">Uncharacterized protein</fullName>
    </submittedName>
</protein>
<dbReference type="EMBL" id="FNUC01000004">
    <property type="protein sequence ID" value="SEF16061.1"/>
    <property type="molecule type" value="Genomic_DNA"/>
</dbReference>
<evidence type="ECO:0000313" key="1">
    <source>
        <dbReference type="EMBL" id="SEF16061.1"/>
    </source>
</evidence>
<keyword evidence="2" id="KW-1185">Reference proteome</keyword>
<proteinExistence type="predicted"/>